<accession>A0A840IGY4</accession>
<feature type="transmembrane region" description="Helical" evidence="1">
    <location>
        <begin position="12"/>
        <end position="32"/>
    </location>
</feature>
<proteinExistence type="predicted"/>
<name>A0A840IGY4_9ACTN</name>
<reference evidence="2 3" key="1">
    <citation type="submission" date="2020-08" db="EMBL/GenBank/DDBJ databases">
        <title>Genomic Encyclopedia of Archaeal and Bacterial Type Strains, Phase II (KMG-II): from individual species to whole genera.</title>
        <authorList>
            <person name="Goeker M."/>
        </authorList>
    </citation>
    <scope>NUCLEOTIDE SEQUENCE [LARGE SCALE GENOMIC DNA]</scope>
    <source>
        <strain evidence="2 3">DSM 23288</strain>
    </source>
</reference>
<feature type="transmembrane region" description="Helical" evidence="1">
    <location>
        <begin position="38"/>
        <end position="56"/>
    </location>
</feature>
<protein>
    <submittedName>
        <fullName evidence="2">Uncharacterized protein</fullName>
    </submittedName>
</protein>
<evidence type="ECO:0000313" key="3">
    <source>
        <dbReference type="Proteomes" id="UP000585272"/>
    </source>
</evidence>
<gene>
    <name evidence="2" type="ORF">BDZ31_003920</name>
</gene>
<dbReference type="AlphaFoldDB" id="A0A840IGY4"/>
<keyword evidence="1" id="KW-0812">Transmembrane</keyword>
<comment type="caution">
    <text evidence="2">The sequence shown here is derived from an EMBL/GenBank/DDBJ whole genome shotgun (WGS) entry which is preliminary data.</text>
</comment>
<evidence type="ECO:0000256" key="1">
    <source>
        <dbReference type="SAM" id="Phobius"/>
    </source>
</evidence>
<sequence length="66" mass="6786">MVGDVLDLIAGAVAVGLPFLVLSLPGIVLFVLLPLLLLAIPAAVVALLLAPPILLVRAARRLGRAR</sequence>
<keyword evidence="1" id="KW-1133">Transmembrane helix</keyword>
<dbReference type="EMBL" id="JACHNU010000006">
    <property type="protein sequence ID" value="MBB4664317.1"/>
    <property type="molecule type" value="Genomic_DNA"/>
</dbReference>
<dbReference type="RefSeq" id="WP_183344222.1">
    <property type="nucleotide sequence ID" value="NZ_JACHNU010000006.1"/>
</dbReference>
<keyword evidence="1" id="KW-0472">Membrane</keyword>
<dbReference type="Proteomes" id="UP000585272">
    <property type="component" value="Unassembled WGS sequence"/>
</dbReference>
<keyword evidence="3" id="KW-1185">Reference proteome</keyword>
<evidence type="ECO:0000313" key="2">
    <source>
        <dbReference type="EMBL" id="MBB4664317.1"/>
    </source>
</evidence>
<organism evidence="2 3">
    <name type="scientific">Conexibacter arvalis</name>
    <dbReference type="NCBI Taxonomy" id="912552"/>
    <lineage>
        <taxon>Bacteria</taxon>
        <taxon>Bacillati</taxon>
        <taxon>Actinomycetota</taxon>
        <taxon>Thermoleophilia</taxon>
        <taxon>Solirubrobacterales</taxon>
        <taxon>Conexibacteraceae</taxon>
        <taxon>Conexibacter</taxon>
    </lineage>
</organism>